<dbReference type="AlphaFoldDB" id="A0A6L6QP41"/>
<keyword evidence="2" id="KW-0223">Dioxygenase</keyword>
<dbReference type="EMBL" id="WNKX01000034">
    <property type="protein sequence ID" value="MTW14129.1"/>
    <property type="molecule type" value="Genomic_DNA"/>
</dbReference>
<evidence type="ECO:0000256" key="2">
    <source>
        <dbReference type="ARBA" id="ARBA00022964"/>
    </source>
</evidence>
<dbReference type="PANTHER" id="PTHR46332:SF5">
    <property type="entry name" value="ASPARTATE BETA-HYDROXYLASE DOMAIN CONTAINING 2"/>
    <property type="match status" value="1"/>
</dbReference>
<dbReference type="InterPro" id="IPR027443">
    <property type="entry name" value="IPNS-like_sf"/>
</dbReference>
<organism evidence="5 6">
    <name type="scientific">Massilia eburnea</name>
    <dbReference type="NCBI Taxonomy" id="1776165"/>
    <lineage>
        <taxon>Bacteria</taxon>
        <taxon>Pseudomonadati</taxon>
        <taxon>Pseudomonadota</taxon>
        <taxon>Betaproteobacteria</taxon>
        <taxon>Burkholderiales</taxon>
        <taxon>Oxalobacteraceae</taxon>
        <taxon>Telluria group</taxon>
        <taxon>Massilia</taxon>
    </lineage>
</organism>
<reference evidence="5 6" key="1">
    <citation type="submission" date="2019-11" db="EMBL/GenBank/DDBJ databases">
        <title>Type strains purchased from KCTC, JCM and DSMZ.</title>
        <authorList>
            <person name="Lu H."/>
        </authorList>
    </citation>
    <scope>NUCLEOTIDE SEQUENCE [LARGE SCALE GENOMIC DNA]</scope>
    <source>
        <strain evidence="5 6">JCM 31587</strain>
    </source>
</reference>
<comment type="caution">
    <text evidence="5">The sequence shown here is derived from an EMBL/GenBank/DDBJ whole genome shotgun (WGS) entry which is preliminary data.</text>
</comment>
<evidence type="ECO:0000256" key="1">
    <source>
        <dbReference type="ARBA" id="ARBA00007730"/>
    </source>
</evidence>
<dbReference type="Gene3D" id="2.60.120.330">
    <property type="entry name" value="B-lactam Antibiotic, Isopenicillin N Synthase, Chain"/>
    <property type="match status" value="1"/>
</dbReference>
<dbReference type="OrthoDB" id="21665at2"/>
<keyword evidence="6" id="KW-1185">Reference proteome</keyword>
<evidence type="ECO:0000256" key="3">
    <source>
        <dbReference type="ARBA" id="ARBA00023002"/>
    </source>
</evidence>
<dbReference type="SUPFAM" id="SSF51197">
    <property type="entry name" value="Clavaminate synthase-like"/>
    <property type="match status" value="1"/>
</dbReference>
<sequence>MAGAGVNPAPFHDPARFPFVAELERHWQEIYAEFLAVQDALGDYVEAQLYDHGWQVFGLWNLPHREPLTEGVLRCPRTAALVEHLLPGHGAVAFSVLQPGARIKPHQGKAGPYLRCHLALEVPPGDCAIRVAAETRGWQEGRALVLDDRLEHEAWNLAAARRVVLLLDFIA</sequence>
<keyword evidence="3" id="KW-0560">Oxidoreductase</keyword>
<dbReference type="Pfam" id="PF05118">
    <property type="entry name" value="Asp_Arg_Hydrox"/>
    <property type="match status" value="1"/>
</dbReference>
<dbReference type="GO" id="GO:0051213">
    <property type="term" value="F:dioxygenase activity"/>
    <property type="evidence" value="ECO:0007669"/>
    <property type="project" value="UniProtKB-KW"/>
</dbReference>
<protein>
    <submittedName>
        <fullName evidence="5">Aspartyl/asparaginyl beta-hydroxylase domain-containing protein</fullName>
    </submittedName>
</protein>
<name>A0A6L6QP41_9BURK</name>
<dbReference type="GO" id="GO:0016020">
    <property type="term" value="C:membrane"/>
    <property type="evidence" value="ECO:0007669"/>
    <property type="project" value="TreeGrafter"/>
</dbReference>
<comment type="similarity">
    <text evidence="1">Belongs to the aspartyl/asparaginyl beta-hydroxylase family.</text>
</comment>
<feature type="domain" description="Aspartyl/asparaginy/proline hydroxylase" evidence="4">
    <location>
        <begin position="24"/>
        <end position="170"/>
    </location>
</feature>
<evidence type="ECO:0000313" key="5">
    <source>
        <dbReference type="EMBL" id="MTW14129.1"/>
    </source>
</evidence>
<dbReference type="PANTHER" id="PTHR46332">
    <property type="entry name" value="ASPARTATE BETA-HYDROXYLASE DOMAIN-CONTAINING PROTEIN 2"/>
    <property type="match status" value="1"/>
</dbReference>
<dbReference type="InterPro" id="IPR007803">
    <property type="entry name" value="Asp/Arg/Pro-Hydrxlase"/>
</dbReference>
<proteinExistence type="inferred from homology"/>
<dbReference type="InterPro" id="IPR051821">
    <property type="entry name" value="Asp/Asn_beta-hydroxylase"/>
</dbReference>
<dbReference type="Proteomes" id="UP000472320">
    <property type="component" value="Unassembled WGS sequence"/>
</dbReference>
<accession>A0A6L6QP41</accession>
<evidence type="ECO:0000313" key="6">
    <source>
        <dbReference type="Proteomes" id="UP000472320"/>
    </source>
</evidence>
<evidence type="ECO:0000259" key="4">
    <source>
        <dbReference type="Pfam" id="PF05118"/>
    </source>
</evidence>
<gene>
    <name evidence="5" type="ORF">GM658_26290</name>
</gene>